<feature type="region of interest" description="Disordered" evidence="1">
    <location>
        <begin position="32"/>
        <end position="113"/>
    </location>
</feature>
<keyword evidence="2" id="KW-0472">Membrane</keyword>
<accession>A0A542YV64</accession>
<feature type="transmembrane region" description="Helical" evidence="2">
    <location>
        <begin position="180"/>
        <end position="201"/>
    </location>
</feature>
<organism evidence="3 4">
    <name type="scientific">Ornithinicoccus hortensis</name>
    <dbReference type="NCBI Taxonomy" id="82346"/>
    <lineage>
        <taxon>Bacteria</taxon>
        <taxon>Bacillati</taxon>
        <taxon>Actinomycetota</taxon>
        <taxon>Actinomycetes</taxon>
        <taxon>Micrococcales</taxon>
        <taxon>Intrasporangiaceae</taxon>
        <taxon>Ornithinicoccus</taxon>
    </lineage>
</organism>
<dbReference type="AlphaFoldDB" id="A0A542YV64"/>
<feature type="compositionally biased region" description="Low complexity" evidence="1">
    <location>
        <begin position="58"/>
        <end position="98"/>
    </location>
</feature>
<evidence type="ECO:0000256" key="2">
    <source>
        <dbReference type="SAM" id="Phobius"/>
    </source>
</evidence>
<name>A0A542YV64_9MICO</name>
<keyword evidence="2" id="KW-0812">Transmembrane</keyword>
<evidence type="ECO:0000256" key="1">
    <source>
        <dbReference type="SAM" id="MobiDB-lite"/>
    </source>
</evidence>
<keyword evidence="4" id="KW-1185">Reference proteome</keyword>
<evidence type="ECO:0000313" key="4">
    <source>
        <dbReference type="Proteomes" id="UP000319516"/>
    </source>
</evidence>
<gene>
    <name evidence="3" type="ORF">FB467_3021</name>
</gene>
<comment type="caution">
    <text evidence="3">The sequence shown here is derived from an EMBL/GenBank/DDBJ whole genome shotgun (WGS) entry which is preliminary data.</text>
</comment>
<reference evidence="3 4" key="1">
    <citation type="submission" date="2019-06" db="EMBL/GenBank/DDBJ databases">
        <title>Sequencing the genomes of 1000 actinobacteria strains.</title>
        <authorList>
            <person name="Klenk H.-P."/>
        </authorList>
    </citation>
    <scope>NUCLEOTIDE SEQUENCE [LARGE SCALE GENOMIC DNA]</scope>
    <source>
        <strain evidence="3 4">DSM 12335</strain>
    </source>
</reference>
<protein>
    <recommendedName>
        <fullName evidence="5">Zinc ribbon protein</fullName>
    </recommendedName>
</protein>
<feature type="compositionally biased region" description="Pro residues" evidence="1">
    <location>
        <begin position="43"/>
        <end position="54"/>
    </location>
</feature>
<evidence type="ECO:0008006" key="5">
    <source>
        <dbReference type="Google" id="ProtNLM"/>
    </source>
</evidence>
<evidence type="ECO:0000313" key="3">
    <source>
        <dbReference type="EMBL" id="TQL51854.1"/>
    </source>
</evidence>
<feature type="compositionally biased region" description="Pro residues" evidence="1">
    <location>
        <begin position="99"/>
        <end position="113"/>
    </location>
</feature>
<dbReference type="EMBL" id="VFOP01000001">
    <property type="protein sequence ID" value="TQL51854.1"/>
    <property type="molecule type" value="Genomic_DNA"/>
</dbReference>
<proteinExistence type="predicted"/>
<sequence>MNDVCTGCGEPNPPGTQFCLFCGIYLGWDDPGEGGGEPTGPLLDPPTAPLPESPPDQAVAAAPATGAATSTTPTSEAPSSAASVATTPATATAALAGPDPGPPVATAAPVPPRGPVCPSCGRDVVAGRRFCGHCGQVLGHGAPVRAPAPRRRRWWQRLLRSDTRVARRAYRRSLPPLYRWRRVGIVVLLVGLVGGAFAVIGRDPIGWGTDRWYDLTDKLEAVTDVTVRAEPEDAVVGDHGATGLIDHNPETAWVTEWEPPEEPARCGAAPGGRVVLSFPETRVRGLRVITGVTDPSTRPLQQIPTQLHVMLPDGTCRTVDLDRSPEVQDVAFDSQVPVSRLTISIGATFRSDDDRVEDVAGLSELGLVARPAH</sequence>
<dbReference type="RefSeq" id="WP_141785807.1">
    <property type="nucleotide sequence ID" value="NZ_BAAAIK010000001.1"/>
</dbReference>
<dbReference type="OrthoDB" id="4592765at2"/>
<dbReference type="Proteomes" id="UP000319516">
    <property type="component" value="Unassembled WGS sequence"/>
</dbReference>
<keyword evidence="2" id="KW-1133">Transmembrane helix</keyword>